<dbReference type="Proteomes" id="UP001218218">
    <property type="component" value="Unassembled WGS sequence"/>
</dbReference>
<organism evidence="10 11">
    <name type="scientific">Mycena albidolilacea</name>
    <dbReference type="NCBI Taxonomy" id="1033008"/>
    <lineage>
        <taxon>Eukaryota</taxon>
        <taxon>Fungi</taxon>
        <taxon>Dikarya</taxon>
        <taxon>Basidiomycota</taxon>
        <taxon>Agaricomycotina</taxon>
        <taxon>Agaricomycetes</taxon>
        <taxon>Agaricomycetidae</taxon>
        <taxon>Agaricales</taxon>
        <taxon>Marasmiineae</taxon>
        <taxon>Mycenaceae</taxon>
        <taxon>Mycena</taxon>
    </lineage>
</organism>
<dbReference type="EMBL" id="JARIHO010000048">
    <property type="protein sequence ID" value="KAJ7322845.1"/>
    <property type="molecule type" value="Genomic_DNA"/>
</dbReference>
<feature type="domain" description="Alpha-L-arabinofuranosidase C-terminal" evidence="9">
    <location>
        <begin position="467"/>
        <end position="615"/>
    </location>
</feature>
<dbReference type="AlphaFoldDB" id="A0AAD6ZHZ8"/>
<name>A0AAD6ZHZ8_9AGAR</name>
<accession>A0AAD6ZHZ8</accession>
<proteinExistence type="inferred from homology"/>
<comment type="pathway">
    <text evidence="2">Glycan metabolism; L-arabinan degradation.</text>
</comment>
<feature type="chain" id="PRO_5042239040" description="non-reducing end alpha-L-arabinofuranosidase" evidence="8">
    <location>
        <begin position="19"/>
        <end position="615"/>
    </location>
</feature>
<dbReference type="Pfam" id="PF22848">
    <property type="entry name" value="ASD1_dom"/>
    <property type="match status" value="1"/>
</dbReference>
<sequence>MLLVTLSILTSLLPVARGVAVSVSATASHPIPSTLWGQMFEDISSGDGGLYAELLQNRAFQQVTPNTTAALNAWHPVNGATLSVVADTVPVSSALPNSLQVVIPAGKTGPVGVGNEGYWGIKVTAGSTYTASFHYRFPTASAFKGSITVGLQTAIGHSLVSTPVPITAASTAWAQVNVTLRPTASASSTANNFTITLDGAAASGQTVHFALFSLFPPTFKNRPNGMRVDIATTLAEMGPSFFRLPGGNNLVSETVAQRWQWNATVGPLLSRPGRVGDWGYINTDGLGLMDYLNWCEDVGMEAIMAVWSGFALGGTSVAEASLGPYIQQAIDQINFVIGDPAKSSAAALRASLGHAAPFPLTYVEVGNEDFFASSTYTYRWHDFVTALQAEFPNIHFIATSNTFNPILSPNPLQYDVHVYQTPTWFAQNSFFYDGFERNATTYFEGEYAAISTNSSDIFGSPATGRLTFPTMQSSSGEAAFMTGLERNADIVFSASYAPLLNHVANSQWTPNLVSFDAGAVYPSTSYYVQKLFSLNRGDEYLPSTLPNPTGTLFWSVVRKTSTRQIIIKISNTVGTAAPVTFVLPFRTVASTGTAQVYLFPFTTVHDFDVWIPNRC</sequence>
<comment type="caution">
    <text evidence="10">The sequence shown here is derived from an EMBL/GenBank/DDBJ whole genome shotgun (WGS) entry which is preliminary data.</text>
</comment>
<evidence type="ECO:0000313" key="10">
    <source>
        <dbReference type="EMBL" id="KAJ7322845.1"/>
    </source>
</evidence>
<evidence type="ECO:0000256" key="3">
    <source>
        <dbReference type="ARBA" id="ARBA00007186"/>
    </source>
</evidence>
<dbReference type="Gene3D" id="2.60.120.260">
    <property type="entry name" value="Galactose-binding domain-like"/>
    <property type="match status" value="1"/>
</dbReference>
<dbReference type="GO" id="GO:0046373">
    <property type="term" value="P:L-arabinose metabolic process"/>
    <property type="evidence" value="ECO:0007669"/>
    <property type="project" value="InterPro"/>
</dbReference>
<keyword evidence="5 8" id="KW-0732">Signal</keyword>
<evidence type="ECO:0000256" key="7">
    <source>
        <dbReference type="ARBA" id="ARBA00023180"/>
    </source>
</evidence>
<evidence type="ECO:0000256" key="6">
    <source>
        <dbReference type="ARBA" id="ARBA00022801"/>
    </source>
</evidence>
<feature type="signal peptide" evidence="8">
    <location>
        <begin position="1"/>
        <end position="18"/>
    </location>
</feature>
<dbReference type="SMART" id="SM00813">
    <property type="entry name" value="Alpha-L-AF_C"/>
    <property type="match status" value="1"/>
</dbReference>
<keyword evidence="6" id="KW-0378">Hydrolase</keyword>
<dbReference type="PANTHER" id="PTHR31776:SF0">
    <property type="entry name" value="ALPHA-L-ARABINOFURANOSIDASE 1"/>
    <property type="match status" value="1"/>
</dbReference>
<dbReference type="InterPro" id="IPR055235">
    <property type="entry name" value="ASD1_cat"/>
</dbReference>
<comment type="catalytic activity">
    <reaction evidence="1">
        <text>Hydrolysis of terminal non-reducing alpha-L-arabinofuranoside residues in alpha-L-arabinosides.</text>
        <dbReference type="EC" id="3.2.1.55"/>
    </reaction>
</comment>
<gene>
    <name evidence="10" type="ORF">DFH08DRAFT_351806</name>
</gene>
<dbReference type="Gene3D" id="3.20.20.80">
    <property type="entry name" value="Glycosidases"/>
    <property type="match status" value="1"/>
</dbReference>
<evidence type="ECO:0000259" key="9">
    <source>
        <dbReference type="SMART" id="SM00813"/>
    </source>
</evidence>
<dbReference type="EC" id="3.2.1.55" evidence="4"/>
<evidence type="ECO:0000313" key="11">
    <source>
        <dbReference type="Proteomes" id="UP001218218"/>
    </source>
</evidence>
<evidence type="ECO:0000256" key="8">
    <source>
        <dbReference type="SAM" id="SignalP"/>
    </source>
</evidence>
<evidence type="ECO:0000256" key="1">
    <source>
        <dbReference type="ARBA" id="ARBA00001462"/>
    </source>
</evidence>
<keyword evidence="7" id="KW-0325">Glycoprotein</keyword>
<evidence type="ECO:0000256" key="4">
    <source>
        <dbReference type="ARBA" id="ARBA00012670"/>
    </source>
</evidence>
<dbReference type="Pfam" id="PF06964">
    <property type="entry name" value="Alpha-L-AF_C"/>
    <property type="match status" value="1"/>
</dbReference>
<comment type="similarity">
    <text evidence="3">Belongs to the glycosyl hydrolase 51 family.</text>
</comment>
<keyword evidence="11" id="KW-1185">Reference proteome</keyword>
<evidence type="ECO:0000256" key="2">
    <source>
        <dbReference type="ARBA" id="ARBA00004834"/>
    </source>
</evidence>
<protein>
    <recommendedName>
        <fullName evidence="4">non-reducing end alpha-L-arabinofuranosidase</fullName>
        <ecNumber evidence="4">3.2.1.55</ecNumber>
    </recommendedName>
</protein>
<dbReference type="PANTHER" id="PTHR31776">
    <property type="entry name" value="ALPHA-L-ARABINOFURANOSIDASE 1"/>
    <property type="match status" value="1"/>
</dbReference>
<dbReference type="GO" id="GO:0046556">
    <property type="term" value="F:alpha-L-arabinofuranosidase activity"/>
    <property type="evidence" value="ECO:0007669"/>
    <property type="project" value="UniProtKB-EC"/>
</dbReference>
<reference evidence="10" key="1">
    <citation type="submission" date="2023-03" db="EMBL/GenBank/DDBJ databases">
        <title>Massive genome expansion in bonnet fungi (Mycena s.s.) driven by repeated elements and novel gene families across ecological guilds.</title>
        <authorList>
            <consortium name="Lawrence Berkeley National Laboratory"/>
            <person name="Harder C.B."/>
            <person name="Miyauchi S."/>
            <person name="Viragh M."/>
            <person name="Kuo A."/>
            <person name="Thoen E."/>
            <person name="Andreopoulos B."/>
            <person name="Lu D."/>
            <person name="Skrede I."/>
            <person name="Drula E."/>
            <person name="Henrissat B."/>
            <person name="Morin E."/>
            <person name="Kohler A."/>
            <person name="Barry K."/>
            <person name="LaButti K."/>
            <person name="Morin E."/>
            <person name="Salamov A."/>
            <person name="Lipzen A."/>
            <person name="Mereny Z."/>
            <person name="Hegedus B."/>
            <person name="Baldrian P."/>
            <person name="Stursova M."/>
            <person name="Weitz H."/>
            <person name="Taylor A."/>
            <person name="Grigoriev I.V."/>
            <person name="Nagy L.G."/>
            <person name="Martin F."/>
            <person name="Kauserud H."/>
        </authorList>
    </citation>
    <scope>NUCLEOTIDE SEQUENCE</scope>
    <source>
        <strain evidence="10">CBHHK002</strain>
    </source>
</reference>
<evidence type="ECO:0000256" key="5">
    <source>
        <dbReference type="ARBA" id="ARBA00022729"/>
    </source>
</evidence>
<dbReference type="SUPFAM" id="SSF51445">
    <property type="entry name" value="(Trans)glycosidases"/>
    <property type="match status" value="1"/>
</dbReference>
<dbReference type="InterPro" id="IPR051563">
    <property type="entry name" value="Glycosyl_Hydrolase_51"/>
</dbReference>
<dbReference type="InterPro" id="IPR017853">
    <property type="entry name" value="GH"/>
</dbReference>
<dbReference type="InterPro" id="IPR010720">
    <property type="entry name" value="Alpha-L-AF_C"/>
</dbReference>